<dbReference type="PANTHER" id="PTHR30137">
    <property type="entry name" value="LUCIFERASE-LIKE MONOOXYGENASE"/>
    <property type="match status" value="1"/>
</dbReference>
<dbReference type="Pfam" id="PF00296">
    <property type="entry name" value="Bac_luciferase"/>
    <property type="match status" value="1"/>
</dbReference>
<dbReference type="GO" id="GO:0005829">
    <property type="term" value="C:cytosol"/>
    <property type="evidence" value="ECO:0007669"/>
    <property type="project" value="TreeGrafter"/>
</dbReference>
<feature type="domain" description="Luciferase-like" evidence="3">
    <location>
        <begin position="28"/>
        <end position="324"/>
    </location>
</feature>
<reference evidence="4 5" key="1">
    <citation type="journal article" date="2007" name="Nat. Biotechnol.">
        <title>Complete genome sequence of the erythromycin-producing bacterium Saccharopolyspora erythraea NRRL23338.</title>
        <authorList>
            <person name="Oliynyk M."/>
            <person name="Samborskyy M."/>
            <person name="Lester J.B."/>
            <person name="Mironenko T."/>
            <person name="Scott N."/>
            <person name="Dickens S."/>
            <person name="Haydock S.F."/>
            <person name="Leadlay P.F."/>
        </authorList>
    </citation>
    <scope>NUCLEOTIDE SEQUENCE [LARGE SCALE GENOMIC DNA]</scope>
    <source>
        <strain evidence="5">ATCC 11635 / DSM 40517 / JCM 4748 / NBRC 13426 / NCIMB 8594 / NRRL 2338</strain>
    </source>
</reference>
<organism evidence="4 5">
    <name type="scientific">Saccharopolyspora erythraea (strain ATCC 11635 / DSM 40517 / JCM 4748 / NBRC 13426 / NCIMB 8594 / NRRL 2338)</name>
    <dbReference type="NCBI Taxonomy" id="405948"/>
    <lineage>
        <taxon>Bacteria</taxon>
        <taxon>Bacillati</taxon>
        <taxon>Actinomycetota</taxon>
        <taxon>Actinomycetes</taxon>
        <taxon>Pseudonocardiales</taxon>
        <taxon>Pseudonocardiaceae</taxon>
        <taxon>Saccharopolyspora</taxon>
    </lineage>
</organism>
<dbReference type="InterPro" id="IPR036661">
    <property type="entry name" value="Luciferase-like_sf"/>
</dbReference>
<evidence type="ECO:0000256" key="2">
    <source>
        <dbReference type="SAM" id="MobiDB-lite"/>
    </source>
</evidence>
<dbReference type="eggNOG" id="COG2141">
    <property type="taxonomic scope" value="Bacteria"/>
</dbReference>
<evidence type="ECO:0000259" key="3">
    <source>
        <dbReference type="Pfam" id="PF00296"/>
    </source>
</evidence>
<keyword evidence="4" id="KW-0560">Oxidoreductase</keyword>
<protein>
    <submittedName>
        <fullName evidence="4">Luciferase-like monooxygenase</fullName>
        <ecNumber evidence="4">1.14.14.3</ecNumber>
    </submittedName>
</protein>
<dbReference type="NCBIfam" id="TIGR03558">
    <property type="entry name" value="oxido_grp_1"/>
    <property type="match status" value="1"/>
</dbReference>
<dbReference type="Gene3D" id="3.20.20.30">
    <property type="entry name" value="Luciferase-like domain"/>
    <property type="match status" value="1"/>
</dbReference>
<keyword evidence="4" id="KW-0503">Monooxygenase</keyword>
<dbReference type="Proteomes" id="UP000006728">
    <property type="component" value="Chromosome"/>
</dbReference>
<proteinExistence type="predicted"/>
<evidence type="ECO:0000256" key="1">
    <source>
        <dbReference type="ARBA" id="ARBA00007789"/>
    </source>
</evidence>
<dbReference type="SUPFAM" id="SSF51679">
    <property type="entry name" value="Bacterial luciferase-like"/>
    <property type="match status" value="1"/>
</dbReference>
<dbReference type="HOGENOM" id="CLU_027853_9_0_11"/>
<dbReference type="AlphaFoldDB" id="A4F9A8"/>
<dbReference type="GO" id="GO:0047646">
    <property type="term" value="F:alkanal monooxygenase (FMN-linked) activity"/>
    <property type="evidence" value="ECO:0007669"/>
    <property type="project" value="UniProtKB-EC"/>
</dbReference>
<dbReference type="InterPro" id="IPR019949">
    <property type="entry name" value="CmoO-like"/>
</dbReference>
<dbReference type="KEGG" id="sen:SACE_1310"/>
<sequence length="356" mass="38412">MHRPMNVDANPDDAVRGAARGDSPVPLSVLDLAPVGAEITPTDALNTTTELARAAERWGYHRFWVAEHHGMPGIASSAPAVVIAHLAAATSTLRVGSGGVMLPNHAPLVVAEQFGTLQALHPGRIDLGIGRAPGTDQATARALRRTTGALSADDFPQQLGELMAFLRGEFPIDHPYADVHSVPNGAVPPIWLLGSSGFSAQVAGALGLPFAFAHHFASQNTLPALDLYRESFEPSEVLDKPYALIGVQAIAADTDEEALRLARPIALSMLRLRRGNPGRMPSPEEAAAYPYDEMESAFVRSWLADAVHGSPETVRAELDELRERTQVDELMITANVYDRKAKLRSFELISQEYRLN</sequence>
<gene>
    <name evidence="4" type="primary">amo</name>
    <name evidence="4" type="ordered locus">SACE_1310</name>
</gene>
<accession>A4F9A8</accession>
<dbReference type="STRING" id="405948.SACE_1310"/>
<name>A4F9A8_SACEN</name>
<dbReference type="InterPro" id="IPR050766">
    <property type="entry name" value="Bact_Lucif_Oxidored"/>
</dbReference>
<evidence type="ECO:0000313" key="5">
    <source>
        <dbReference type="Proteomes" id="UP000006728"/>
    </source>
</evidence>
<feature type="region of interest" description="Disordered" evidence="2">
    <location>
        <begin position="1"/>
        <end position="22"/>
    </location>
</feature>
<keyword evidence="5" id="KW-1185">Reference proteome</keyword>
<dbReference type="InterPro" id="IPR011251">
    <property type="entry name" value="Luciferase-like_dom"/>
</dbReference>
<dbReference type="EMBL" id="AM420293">
    <property type="protein sequence ID" value="CAM00633.1"/>
    <property type="molecule type" value="Genomic_DNA"/>
</dbReference>
<dbReference type="PANTHER" id="PTHR30137:SF6">
    <property type="entry name" value="LUCIFERASE-LIKE MONOOXYGENASE"/>
    <property type="match status" value="1"/>
</dbReference>
<comment type="similarity">
    <text evidence="1">To bacterial alkanal monooxygenase alpha and beta chains.</text>
</comment>
<dbReference type="FunFam" id="3.20.20.30:FF:000002">
    <property type="entry name" value="LLM class flavin-dependent oxidoreductase"/>
    <property type="match status" value="1"/>
</dbReference>
<dbReference type="EC" id="1.14.14.3" evidence="4"/>
<evidence type="ECO:0000313" key="4">
    <source>
        <dbReference type="EMBL" id="CAM00633.1"/>
    </source>
</evidence>